<gene>
    <name evidence="2" type="ORF">HMF7854_12600</name>
</gene>
<dbReference type="AlphaFoldDB" id="A0A429VC72"/>
<dbReference type="OrthoDB" id="10006785at2"/>
<accession>A0A429VC72</accession>
<keyword evidence="3" id="KW-1185">Reference proteome</keyword>
<evidence type="ECO:0000256" key="1">
    <source>
        <dbReference type="SAM" id="Phobius"/>
    </source>
</evidence>
<feature type="transmembrane region" description="Helical" evidence="1">
    <location>
        <begin position="20"/>
        <end position="38"/>
    </location>
</feature>
<dbReference type="Proteomes" id="UP000274661">
    <property type="component" value="Unassembled WGS sequence"/>
</dbReference>
<organism evidence="2 3">
    <name type="scientific">Sphingomonas ginkgonis</name>
    <dbReference type="NCBI Taxonomy" id="2315330"/>
    <lineage>
        <taxon>Bacteria</taxon>
        <taxon>Pseudomonadati</taxon>
        <taxon>Pseudomonadota</taxon>
        <taxon>Alphaproteobacteria</taxon>
        <taxon>Sphingomonadales</taxon>
        <taxon>Sphingomonadaceae</taxon>
        <taxon>Sphingomonas</taxon>
    </lineage>
</organism>
<keyword evidence="1" id="KW-1133">Transmembrane helix</keyword>
<comment type="caution">
    <text evidence="2">The sequence shown here is derived from an EMBL/GenBank/DDBJ whole genome shotgun (WGS) entry which is preliminary data.</text>
</comment>
<name>A0A429VC72_9SPHN</name>
<dbReference type="RefSeq" id="WP_126719439.1">
    <property type="nucleotide sequence ID" value="NZ_RWJF01000001.1"/>
</dbReference>
<evidence type="ECO:0000313" key="3">
    <source>
        <dbReference type="Proteomes" id="UP000274661"/>
    </source>
</evidence>
<keyword evidence="1" id="KW-0472">Membrane</keyword>
<evidence type="ECO:0000313" key="2">
    <source>
        <dbReference type="EMBL" id="RST31580.1"/>
    </source>
</evidence>
<dbReference type="EMBL" id="RWJF01000001">
    <property type="protein sequence ID" value="RST31580.1"/>
    <property type="molecule type" value="Genomic_DNA"/>
</dbReference>
<sequence>MNDGEAGYAKTDTVGRYDRFFSILYLAGIAAVAALFVANTHIGEHYVPPQPFAGCYETDGISPLELTPSGILRSAQTDVGRFKVVAPVGGKHGTLIEATAVDVVERRGRAFFVKGAGGFLWPINGATLNVTYAPDGQMQLARRPMAACN</sequence>
<proteinExistence type="predicted"/>
<reference evidence="2 3" key="1">
    <citation type="submission" date="2018-12" db="EMBL/GenBank/DDBJ databases">
        <title>Sphingomonas sp. HMF7854 Genome sequencing and assembly.</title>
        <authorList>
            <person name="Cha I."/>
            <person name="Kang H."/>
            <person name="Kim H."/>
            <person name="Kang J."/>
            <person name="Joh K."/>
        </authorList>
    </citation>
    <scope>NUCLEOTIDE SEQUENCE [LARGE SCALE GENOMIC DNA]</scope>
    <source>
        <strain evidence="2 3">HMF7854</strain>
    </source>
</reference>
<protein>
    <submittedName>
        <fullName evidence="2">Uncharacterized protein</fullName>
    </submittedName>
</protein>
<keyword evidence="1" id="KW-0812">Transmembrane</keyword>